<feature type="transmembrane region" description="Helical" evidence="1">
    <location>
        <begin position="12"/>
        <end position="30"/>
    </location>
</feature>
<feature type="transmembrane region" description="Helical" evidence="1">
    <location>
        <begin position="150"/>
        <end position="167"/>
    </location>
</feature>
<keyword evidence="1" id="KW-1133">Transmembrane helix</keyword>
<organism evidence="3 4">
    <name type="scientific">[Clostridium] clostridioforme 90A8</name>
    <dbReference type="NCBI Taxonomy" id="999408"/>
    <lineage>
        <taxon>Bacteria</taxon>
        <taxon>Bacillati</taxon>
        <taxon>Bacillota</taxon>
        <taxon>Clostridia</taxon>
        <taxon>Lachnospirales</taxon>
        <taxon>Lachnospiraceae</taxon>
        <taxon>Enterocloster</taxon>
    </lineage>
</organism>
<gene>
    <name evidence="3" type="ORF">HMPREF1090_00482</name>
</gene>
<dbReference type="Proteomes" id="UP000013085">
    <property type="component" value="Unassembled WGS sequence"/>
</dbReference>
<proteinExistence type="predicted"/>
<dbReference type="InterPro" id="IPR006976">
    <property type="entry name" value="VanZ-like"/>
</dbReference>
<dbReference type="Pfam" id="PF04892">
    <property type="entry name" value="VanZ"/>
    <property type="match status" value="1"/>
</dbReference>
<evidence type="ECO:0000313" key="3">
    <source>
        <dbReference type="EMBL" id="ENZ19574.1"/>
    </source>
</evidence>
<feature type="transmembrane region" description="Helical" evidence="1">
    <location>
        <begin position="86"/>
        <end position="109"/>
    </location>
</feature>
<evidence type="ECO:0000313" key="4">
    <source>
        <dbReference type="Proteomes" id="UP000013085"/>
    </source>
</evidence>
<dbReference type="EMBL" id="AGYR01000004">
    <property type="protein sequence ID" value="ENZ19574.1"/>
    <property type="molecule type" value="Genomic_DNA"/>
</dbReference>
<keyword evidence="1" id="KW-0812">Transmembrane</keyword>
<dbReference type="HOGENOM" id="CLU_1508063_0_0_9"/>
<evidence type="ECO:0000259" key="2">
    <source>
        <dbReference type="Pfam" id="PF04892"/>
    </source>
</evidence>
<evidence type="ECO:0000256" key="1">
    <source>
        <dbReference type="SAM" id="Phobius"/>
    </source>
</evidence>
<accession>A0A0E2HFW9</accession>
<name>A0A0E2HFW9_9FIRM</name>
<comment type="caution">
    <text evidence="3">The sequence shown here is derived from an EMBL/GenBank/DDBJ whole genome shotgun (WGS) entry which is preliminary data.</text>
</comment>
<feature type="transmembrane region" description="Helical" evidence="1">
    <location>
        <begin position="37"/>
        <end position="57"/>
    </location>
</feature>
<feature type="domain" description="VanZ-like" evidence="2">
    <location>
        <begin position="47"/>
        <end position="166"/>
    </location>
</feature>
<sequence length="178" mass="20382">MWTYIRQIPDLKIFIMLFIVLGILGIYSFVKKNESTFYMIGYILTAFYCVFLIGIYFSPTVIRKSIDSISPWLTLQTIPFKTLKNLGFISIAGHIVLTMPIPILIYIILRASVKKISIISILAGIFIEPIQLLINLITGFPNYVIDIDDFMLQIAGILVGLFIITLAEKYHILNWLKE</sequence>
<feature type="transmembrane region" description="Helical" evidence="1">
    <location>
        <begin position="116"/>
        <end position="138"/>
    </location>
</feature>
<reference evidence="3 4" key="1">
    <citation type="submission" date="2013-01" db="EMBL/GenBank/DDBJ databases">
        <title>The Genome Sequence of Clostridium clostridioforme 90A8.</title>
        <authorList>
            <consortium name="The Broad Institute Genome Sequencing Platform"/>
            <person name="Earl A."/>
            <person name="Ward D."/>
            <person name="Feldgarden M."/>
            <person name="Gevers D."/>
            <person name="Courvalin P."/>
            <person name="Lambert T."/>
            <person name="Walker B."/>
            <person name="Young S.K."/>
            <person name="Zeng Q."/>
            <person name="Gargeya S."/>
            <person name="Fitzgerald M."/>
            <person name="Haas B."/>
            <person name="Abouelleil A."/>
            <person name="Alvarado L."/>
            <person name="Arachchi H.M."/>
            <person name="Berlin A.M."/>
            <person name="Chapman S.B."/>
            <person name="Dewar J."/>
            <person name="Goldberg J."/>
            <person name="Griggs A."/>
            <person name="Gujja S."/>
            <person name="Hansen M."/>
            <person name="Howarth C."/>
            <person name="Imamovic A."/>
            <person name="Larimer J."/>
            <person name="McCowan C."/>
            <person name="Murphy C."/>
            <person name="Neiman D."/>
            <person name="Pearson M."/>
            <person name="Priest M."/>
            <person name="Roberts A."/>
            <person name="Saif S."/>
            <person name="Shea T."/>
            <person name="Sisk P."/>
            <person name="Sykes S."/>
            <person name="Wortman J."/>
            <person name="Nusbaum C."/>
            <person name="Birren B."/>
        </authorList>
    </citation>
    <scope>NUCLEOTIDE SEQUENCE [LARGE SCALE GENOMIC DNA]</scope>
    <source>
        <strain evidence="3 4">90A8</strain>
    </source>
</reference>
<dbReference type="RefSeq" id="WP_002578425.1">
    <property type="nucleotide sequence ID" value="NZ_KB850987.1"/>
</dbReference>
<dbReference type="AlphaFoldDB" id="A0A0E2HFW9"/>
<keyword evidence="1" id="KW-0472">Membrane</keyword>
<protein>
    <recommendedName>
        <fullName evidence="2">VanZ-like domain-containing protein</fullName>
    </recommendedName>
</protein>